<feature type="compositionally biased region" description="Polar residues" evidence="1">
    <location>
        <begin position="48"/>
        <end position="60"/>
    </location>
</feature>
<dbReference type="AlphaFoldDB" id="A0A813A1V8"/>
<evidence type="ECO:0000256" key="1">
    <source>
        <dbReference type="SAM" id="MobiDB-lite"/>
    </source>
</evidence>
<feature type="non-terminal residue" evidence="2">
    <location>
        <position position="1"/>
    </location>
</feature>
<dbReference type="Proteomes" id="UP000601435">
    <property type="component" value="Unassembled WGS sequence"/>
</dbReference>
<proteinExistence type="predicted"/>
<dbReference type="EMBL" id="CAJNJA010052487">
    <property type="protein sequence ID" value="CAE7846910.1"/>
    <property type="molecule type" value="Genomic_DNA"/>
</dbReference>
<gene>
    <name evidence="2" type="ORF">SNEC2469_LOCUS26101</name>
</gene>
<keyword evidence="3" id="KW-1185">Reference proteome</keyword>
<protein>
    <submittedName>
        <fullName evidence="2">Uncharacterized protein</fullName>
    </submittedName>
</protein>
<organism evidence="2 3">
    <name type="scientific">Symbiodinium necroappetens</name>
    <dbReference type="NCBI Taxonomy" id="1628268"/>
    <lineage>
        <taxon>Eukaryota</taxon>
        <taxon>Sar</taxon>
        <taxon>Alveolata</taxon>
        <taxon>Dinophyceae</taxon>
        <taxon>Suessiales</taxon>
        <taxon>Symbiodiniaceae</taxon>
        <taxon>Symbiodinium</taxon>
    </lineage>
</organism>
<accession>A0A813A1V8</accession>
<reference evidence="2" key="1">
    <citation type="submission" date="2021-02" db="EMBL/GenBank/DDBJ databases">
        <authorList>
            <person name="Dougan E. K."/>
            <person name="Rhodes N."/>
            <person name="Thang M."/>
            <person name="Chan C."/>
        </authorList>
    </citation>
    <scope>NUCLEOTIDE SEQUENCE</scope>
</reference>
<evidence type="ECO:0000313" key="2">
    <source>
        <dbReference type="EMBL" id="CAE7846910.1"/>
    </source>
</evidence>
<sequence length="60" mass="6585">DCPHVARTPCHDHRHHQRADHRVLGVDHGHAASGSLGRTCGRAPARIGTQNTRQQRPVPV</sequence>
<feature type="region of interest" description="Disordered" evidence="1">
    <location>
        <begin position="27"/>
        <end position="60"/>
    </location>
</feature>
<comment type="caution">
    <text evidence="2">The sequence shown here is derived from an EMBL/GenBank/DDBJ whole genome shotgun (WGS) entry which is preliminary data.</text>
</comment>
<evidence type="ECO:0000313" key="3">
    <source>
        <dbReference type="Proteomes" id="UP000601435"/>
    </source>
</evidence>
<feature type="non-terminal residue" evidence="2">
    <location>
        <position position="60"/>
    </location>
</feature>
<name>A0A813A1V8_9DINO</name>